<dbReference type="Proteomes" id="UP000003874">
    <property type="component" value="Unassembled WGS sequence"/>
</dbReference>
<reference evidence="1 2" key="1">
    <citation type="submission" date="2010-12" db="EMBL/GenBank/DDBJ databases">
        <authorList>
            <person name="Muzny D."/>
            <person name="Qin X."/>
            <person name="Deng J."/>
            <person name="Jiang H."/>
            <person name="Liu Y."/>
            <person name="Qu J."/>
            <person name="Song X.-Z."/>
            <person name="Zhang L."/>
            <person name="Thornton R."/>
            <person name="Coyle M."/>
            <person name="Francisco L."/>
            <person name="Jackson L."/>
            <person name="Javaid M."/>
            <person name="Korchina V."/>
            <person name="Kovar C."/>
            <person name="Mata R."/>
            <person name="Mathew T."/>
            <person name="Ngo R."/>
            <person name="Nguyen L."/>
            <person name="Nguyen N."/>
            <person name="Okwuonu G."/>
            <person name="Ongeri F."/>
            <person name="Pham C."/>
            <person name="Simmons D."/>
            <person name="Wilczek-Boney K."/>
            <person name="Hale W."/>
            <person name="Jakkamsetti A."/>
            <person name="Pham P."/>
            <person name="Ruth R."/>
            <person name="San Lucas F."/>
            <person name="Warren J."/>
            <person name="Zhang J."/>
            <person name="Zhao Z."/>
            <person name="Zhou C."/>
            <person name="Zhu D."/>
            <person name="Lee S."/>
            <person name="Bess C."/>
            <person name="Blankenburg K."/>
            <person name="Forbes L."/>
            <person name="Fu Q."/>
            <person name="Gubbala S."/>
            <person name="Hirani K."/>
            <person name="Jayaseelan J.C."/>
            <person name="Lara F."/>
            <person name="Munidasa M."/>
            <person name="Palculict T."/>
            <person name="Patil S."/>
            <person name="Pu L.-L."/>
            <person name="Saada N."/>
            <person name="Tang L."/>
            <person name="Weissenberger G."/>
            <person name="Zhu Y."/>
            <person name="Hemphill L."/>
            <person name="Shang Y."/>
            <person name="Youmans B."/>
            <person name="Ayvaz T."/>
            <person name="Ross M."/>
            <person name="Santibanez J."/>
            <person name="Aqrawi P."/>
            <person name="Gross S."/>
            <person name="Joshi V."/>
            <person name="Fowler G."/>
            <person name="Nazareth L."/>
            <person name="Reid J."/>
            <person name="Worley K."/>
            <person name="Petrosino J."/>
            <person name="Highlander S."/>
            <person name="Gibbs R."/>
        </authorList>
    </citation>
    <scope>NUCLEOTIDE SEQUENCE [LARGE SCALE GENOMIC DNA]</scope>
    <source>
        <strain evidence="1 2">DSM 15606</strain>
    </source>
</reference>
<proteinExistence type="predicted"/>
<dbReference type="HOGENOM" id="CLU_3171746_0_0_10"/>
<evidence type="ECO:0000313" key="2">
    <source>
        <dbReference type="Proteomes" id="UP000003874"/>
    </source>
</evidence>
<comment type="caution">
    <text evidence="1">The sequence shown here is derived from an EMBL/GenBank/DDBJ whole genome shotgun (WGS) entry which is preliminary data.</text>
</comment>
<organism evidence="1 2">
    <name type="scientific">Segatella salivae DSM 15606</name>
    <dbReference type="NCBI Taxonomy" id="888832"/>
    <lineage>
        <taxon>Bacteria</taxon>
        <taxon>Pseudomonadati</taxon>
        <taxon>Bacteroidota</taxon>
        <taxon>Bacteroidia</taxon>
        <taxon>Bacteroidales</taxon>
        <taxon>Prevotellaceae</taxon>
        <taxon>Segatella</taxon>
    </lineage>
</organism>
<dbReference type="AlphaFoldDB" id="E6MPI6"/>
<sequence length="47" mass="5543">MLNLLHDYLKQTIESMRAVLVIKTFNLHRKPTVYIQPTTLVLPHIQN</sequence>
<accession>E6MPI6</accession>
<evidence type="ECO:0000313" key="1">
    <source>
        <dbReference type="EMBL" id="EFV04431.1"/>
    </source>
</evidence>
<protein>
    <submittedName>
        <fullName evidence="1">Uncharacterized protein</fullName>
    </submittedName>
</protein>
<name>E6MPI6_9BACT</name>
<gene>
    <name evidence="1" type="ORF">HMPREF9420_1404</name>
</gene>
<dbReference type="EMBL" id="AEQO01000121">
    <property type="protein sequence ID" value="EFV04431.1"/>
    <property type="molecule type" value="Genomic_DNA"/>
</dbReference>
<keyword evidence="2" id="KW-1185">Reference proteome</keyword>
<dbReference type="STRING" id="888832.HMPREF9420_1404"/>